<evidence type="ECO:0000256" key="11">
    <source>
        <dbReference type="SAM" id="Phobius"/>
    </source>
</evidence>
<feature type="compositionally biased region" description="Pro residues" evidence="10">
    <location>
        <begin position="87"/>
        <end position="103"/>
    </location>
</feature>
<dbReference type="PANTHER" id="PTHR33446">
    <property type="entry name" value="PROTEIN TONB-RELATED"/>
    <property type="match status" value="1"/>
</dbReference>
<feature type="domain" description="TonB C-terminal" evidence="12">
    <location>
        <begin position="180"/>
        <end position="270"/>
    </location>
</feature>
<dbReference type="InterPro" id="IPR037682">
    <property type="entry name" value="TonB_C"/>
</dbReference>
<feature type="transmembrane region" description="Helical" evidence="11">
    <location>
        <begin position="37"/>
        <end position="58"/>
    </location>
</feature>
<dbReference type="GO" id="GO:0055085">
    <property type="term" value="P:transmembrane transport"/>
    <property type="evidence" value="ECO:0007669"/>
    <property type="project" value="InterPro"/>
</dbReference>
<keyword evidence="9 11" id="KW-0472">Membrane</keyword>
<keyword evidence="8 11" id="KW-1133">Transmembrane helix</keyword>
<evidence type="ECO:0000256" key="9">
    <source>
        <dbReference type="ARBA" id="ARBA00023136"/>
    </source>
</evidence>
<keyword evidence="14" id="KW-1185">Reference proteome</keyword>
<keyword evidence="4" id="KW-1003">Cell membrane</keyword>
<dbReference type="PRINTS" id="PR01374">
    <property type="entry name" value="TONBPROTEIN"/>
</dbReference>
<proteinExistence type="inferred from homology"/>
<dbReference type="InterPro" id="IPR051045">
    <property type="entry name" value="TonB-dependent_transducer"/>
</dbReference>
<dbReference type="Proteomes" id="UP000321532">
    <property type="component" value="Unassembled WGS sequence"/>
</dbReference>
<dbReference type="GO" id="GO:0098797">
    <property type="term" value="C:plasma membrane protein complex"/>
    <property type="evidence" value="ECO:0007669"/>
    <property type="project" value="TreeGrafter"/>
</dbReference>
<evidence type="ECO:0000256" key="2">
    <source>
        <dbReference type="ARBA" id="ARBA00006555"/>
    </source>
</evidence>
<comment type="caution">
    <text evidence="13">The sequence shown here is derived from an EMBL/GenBank/DDBJ whole genome shotgun (WGS) entry which is preliminary data.</text>
</comment>
<comment type="subcellular location">
    <subcellularLocation>
        <location evidence="1">Cell inner membrane</location>
        <topology evidence="1">Single-pass membrane protein</topology>
        <orientation evidence="1">Periplasmic side</orientation>
    </subcellularLocation>
</comment>
<organism evidence="13 14">
    <name type="scientific">Adhaeribacter aerolatus</name>
    <dbReference type="NCBI Taxonomy" id="670289"/>
    <lineage>
        <taxon>Bacteria</taxon>
        <taxon>Pseudomonadati</taxon>
        <taxon>Bacteroidota</taxon>
        <taxon>Cytophagia</taxon>
        <taxon>Cytophagales</taxon>
        <taxon>Hymenobacteraceae</taxon>
        <taxon>Adhaeribacter</taxon>
    </lineage>
</organism>
<keyword evidence="5" id="KW-0997">Cell inner membrane</keyword>
<evidence type="ECO:0000313" key="13">
    <source>
        <dbReference type="EMBL" id="GEO03005.1"/>
    </source>
</evidence>
<comment type="similarity">
    <text evidence="2">Belongs to the TonB family.</text>
</comment>
<protein>
    <submittedName>
        <fullName evidence="13">Cell envelope biogenesis protein TonB</fullName>
    </submittedName>
</protein>
<dbReference type="PANTHER" id="PTHR33446:SF2">
    <property type="entry name" value="PROTEIN TONB"/>
    <property type="match status" value="1"/>
</dbReference>
<reference evidence="13 14" key="1">
    <citation type="submission" date="2019-07" db="EMBL/GenBank/DDBJ databases">
        <title>Whole genome shotgun sequence of Adhaeribacter aerolatus NBRC 106133.</title>
        <authorList>
            <person name="Hosoyama A."/>
            <person name="Uohara A."/>
            <person name="Ohji S."/>
            <person name="Ichikawa N."/>
        </authorList>
    </citation>
    <scope>NUCLEOTIDE SEQUENCE [LARGE SCALE GENOMIC DNA]</scope>
    <source>
        <strain evidence="13 14">NBRC 106133</strain>
    </source>
</reference>
<dbReference type="EMBL" id="BJYS01000003">
    <property type="protein sequence ID" value="GEO03005.1"/>
    <property type="molecule type" value="Genomic_DNA"/>
</dbReference>
<dbReference type="GO" id="GO:0031992">
    <property type="term" value="F:energy transducer activity"/>
    <property type="evidence" value="ECO:0007669"/>
    <property type="project" value="InterPro"/>
</dbReference>
<keyword evidence="7" id="KW-0653">Protein transport</keyword>
<dbReference type="GO" id="GO:0015031">
    <property type="term" value="P:protein transport"/>
    <property type="evidence" value="ECO:0007669"/>
    <property type="project" value="UniProtKB-KW"/>
</dbReference>
<dbReference type="RefSeq" id="WP_146895042.1">
    <property type="nucleotide sequence ID" value="NZ_BJYS01000003.1"/>
</dbReference>
<dbReference type="AlphaFoldDB" id="A0A512ATG3"/>
<accession>A0A512ATG3</accession>
<dbReference type="NCBIfam" id="TIGR01352">
    <property type="entry name" value="tonB_Cterm"/>
    <property type="match status" value="1"/>
</dbReference>
<keyword evidence="3" id="KW-0813">Transport</keyword>
<evidence type="ECO:0000256" key="8">
    <source>
        <dbReference type="ARBA" id="ARBA00022989"/>
    </source>
</evidence>
<evidence type="ECO:0000313" key="14">
    <source>
        <dbReference type="Proteomes" id="UP000321532"/>
    </source>
</evidence>
<evidence type="ECO:0000256" key="1">
    <source>
        <dbReference type="ARBA" id="ARBA00004383"/>
    </source>
</evidence>
<sequence length="270" mass="29923">METKLDYSTASLNDIVFETRNKAYGAYFLRKIYNKHVTIATFIAIAIFILFISAPLIANLLGGDEEEVVLQEERVVELTEPPALENKPPPPPPPDLPPPPPPVVSTVKFTPPVIKKDEEVRKEEKIPDQKELEDVVISTATVEGNTKEEVLTVVEAPSEVGEVVEDKIFTFVEQQPSFPGGESELNKFIKKNLKYPPAALRNGLEGLVVVQFVVNREGEISDVAVVKKLGGGTDEEAMRVVKMMPKFAPAKQNGRPVSFRYTLPVRFGLQ</sequence>
<dbReference type="PROSITE" id="PS52015">
    <property type="entry name" value="TONB_CTD"/>
    <property type="match status" value="1"/>
</dbReference>
<dbReference type="InterPro" id="IPR003538">
    <property type="entry name" value="TonB"/>
</dbReference>
<dbReference type="SUPFAM" id="SSF74653">
    <property type="entry name" value="TolA/TonB C-terminal domain"/>
    <property type="match status" value="1"/>
</dbReference>
<evidence type="ECO:0000256" key="10">
    <source>
        <dbReference type="SAM" id="MobiDB-lite"/>
    </source>
</evidence>
<name>A0A512ATG3_9BACT</name>
<evidence type="ECO:0000256" key="3">
    <source>
        <dbReference type="ARBA" id="ARBA00022448"/>
    </source>
</evidence>
<evidence type="ECO:0000256" key="4">
    <source>
        <dbReference type="ARBA" id="ARBA00022475"/>
    </source>
</evidence>
<dbReference type="Pfam" id="PF03544">
    <property type="entry name" value="TonB_C"/>
    <property type="match status" value="1"/>
</dbReference>
<dbReference type="GO" id="GO:0030288">
    <property type="term" value="C:outer membrane-bounded periplasmic space"/>
    <property type="evidence" value="ECO:0007669"/>
    <property type="project" value="InterPro"/>
</dbReference>
<dbReference type="OrthoDB" id="1039448at2"/>
<evidence type="ECO:0000259" key="12">
    <source>
        <dbReference type="PROSITE" id="PS52015"/>
    </source>
</evidence>
<dbReference type="GO" id="GO:0015891">
    <property type="term" value="P:siderophore transport"/>
    <property type="evidence" value="ECO:0007669"/>
    <property type="project" value="InterPro"/>
</dbReference>
<dbReference type="Gene3D" id="3.30.1150.10">
    <property type="match status" value="1"/>
</dbReference>
<gene>
    <name evidence="13" type="ORF">AAE02nite_06690</name>
</gene>
<evidence type="ECO:0000256" key="7">
    <source>
        <dbReference type="ARBA" id="ARBA00022927"/>
    </source>
</evidence>
<dbReference type="InterPro" id="IPR006260">
    <property type="entry name" value="TonB/TolA_C"/>
</dbReference>
<feature type="region of interest" description="Disordered" evidence="10">
    <location>
        <begin position="80"/>
        <end position="103"/>
    </location>
</feature>
<evidence type="ECO:0000256" key="5">
    <source>
        <dbReference type="ARBA" id="ARBA00022519"/>
    </source>
</evidence>
<evidence type="ECO:0000256" key="6">
    <source>
        <dbReference type="ARBA" id="ARBA00022692"/>
    </source>
</evidence>
<keyword evidence="6 11" id="KW-0812">Transmembrane</keyword>